<name>A0ACC1SNE8_9APHY</name>
<keyword evidence="2" id="KW-1185">Reference proteome</keyword>
<sequence length="841" mass="93259">MKVNPMAPGAAATHQKNYPCLAFGIAKTAFASRPIMATPVEVNPRITAESWLSSFASALSSGDACTVAALFLPHGWLRDVLTFTWDNRSLEGREKIIGYLAGTLQTTSISEVKMHEDKHFQPAFIPGAPEKTVEFGYTFETPIAHGQGLARLLQDEQQTWKALIVSTIIIDLKGHEETPGRINFEDLLQDICWGVAETKRRIEIETDPHVIILGAGQTGLNVAARFKQMNIPTLVVERNKRVGDNWRHRYLSLALHLVREHNEMLYHRYPSTWPVYIPRDKIADTLEVYAVQQNLVVWTNSTPKGQPVYDAGERKWTITIDHNGTEVVLHPVHIVLATGSWAGAHIPSLPGGETFKGVSLHSTQYNDPREYTGKDVVVVGAGNSAIDICQDLVGSRASSVTMIQRSSTCVVSRENINKAMSEKWRPEIPTEVADFKSGSVPLGFLRKLMISRQEEAWAEEAPLHAKLRKGGVKLNMGPEGEGQLVVAFDRGGGFWLDKGGAALIESGDIKVKQGTEPTLFTPTGLRFADGSELPAEVVIFATGYSSMHDVNKELFGAETMQMAGEASGLDEEWEGRGGWRPTGHPGLWYGSGSFFKSRFHSKSLAIMIKALELESWLASFASALSSGDARAVAALFLRHGWLRDILTFTWDNRALEGRENIVSYLAGTLTATYVAEVKMLEDKYFQPSFIPGVPKQTIEFGYAFETPVARGRGLVQLMQDEDDAWRALIVSTVITDLRGHEETLGRLNFEDSVQDVCWSESEAKRRAQVESDPQVIILGGGQTGLNIAARFKQMNIPTLVVERTKRIGDSWRHRYLSLVLHTTREFNPSTSPQVRQLLVDR</sequence>
<organism evidence="1 2">
    <name type="scientific">Phlebia brevispora</name>
    <dbReference type="NCBI Taxonomy" id="194682"/>
    <lineage>
        <taxon>Eukaryota</taxon>
        <taxon>Fungi</taxon>
        <taxon>Dikarya</taxon>
        <taxon>Basidiomycota</taxon>
        <taxon>Agaricomycotina</taxon>
        <taxon>Agaricomycetes</taxon>
        <taxon>Polyporales</taxon>
        <taxon>Meruliaceae</taxon>
        <taxon>Phlebia</taxon>
    </lineage>
</organism>
<reference evidence="1" key="1">
    <citation type="submission" date="2022-07" db="EMBL/GenBank/DDBJ databases">
        <title>Genome Sequence of Phlebia brevispora.</title>
        <authorList>
            <person name="Buettner E."/>
        </authorList>
    </citation>
    <scope>NUCLEOTIDE SEQUENCE</scope>
    <source>
        <strain evidence="1">MPL23</strain>
    </source>
</reference>
<comment type="caution">
    <text evidence="1">The sequence shown here is derived from an EMBL/GenBank/DDBJ whole genome shotgun (WGS) entry which is preliminary data.</text>
</comment>
<protein>
    <submittedName>
        <fullName evidence="1">Uncharacterized protein</fullName>
    </submittedName>
</protein>
<dbReference type="EMBL" id="JANHOG010001138">
    <property type="protein sequence ID" value="KAJ3543109.1"/>
    <property type="molecule type" value="Genomic_DNA"/>
</dbReference>
<evidence type="ECO:0000313" key="1">
    <source>
        <dbReference type="EMBL" id="KAJ3543109.1"/>
    </source>
</evidence>
<accession>A0ACC1SNE8</accession>
<proteinExistence type="predicted"/>
<dbReference type="Proteomes" id="UP001148662">
    <property type="component" value="Unassembled WGS sequence"/>
</dbReference>
<gene>
    <name evidence="1" type="ORF">NM688_g5899</name>
</gene>
<evidence type="ECO:0000313" key="2">
    <source>
        <dbReference type="Proteomes" id="UP001148662"/>
    </source>
</evidence>